<evidence type="ECO:0000256" key="1">
    <source>
        <dbReference type="SAM" id="Phobius"/>
    </source>
</evidence>
<evidence type="ECO:0000313" key="2">
    <source>
        <dbReference type="EMBL" id="KKS42589.1"/>
    </source>
</evidence>
<dbReference type="AlphaFoldDB" id="A0A0G0Z1G2"/>
<dbReference type="EMBL" id="LCDA01000009">
    <property type="protein sequence ID" value="KKS42589.1"/>
    <property type="molecule type" value="Genomic_DNA"/>
</dbReference>
<reference evidence="2 3" key="1">
    <citation type="journal article" date="2015" name="Nature">
        <title>rRNA introns, odd ribosomes, and small enigmatic genomes across a large radiation of phyla.</title>
        <authorList>
            <person name="Brown C.T."/>
            <person name="Hug L.A."/>
            <person name="Thomas B.C."/>
            <person name="Sharon I."/>
            <person name="Castelle C.J."/>
            <person name="Singh A."/>
            <person name="Wilkins M.J."/>
            <person name="Williams K.H."/>
            <person name="Banfield J.F."/>
        </authorList>
    </citation>
    <scope>NUCLEOTIDE SEQUENCE [LARGE SCALE GENOMIC DNA]</scope>
</reference>
<gene>
    <name evidence="2" type="ORF">UV06_C0009G0004</name>
</gene>
<evidence type="ECO:0000313" key="3">
    <source>
        <dbReference type="Proteomes" id="UP000033854"/>
    </source>
</evidence>
<proteinExistence type="predicted"/>
<keyword evidence="1" id="KW-0812">Transmembrane</keyword>
<feature type="transmembrane region" description="Helical" evidence="1">
    <location>
        <begin position="25"/>
        <end position="47"/>
    </location>
</feature>
<organism evidence="2 3">
    <name type="scientific">Candidatus Collierbacteria bacterium GW2011_GWA2_42_17</name>
    <dbReference type="NCBI Taxonomy" id="1618378"/>
    <lineage>
        <taxon>Bacteria</taxon>
        <taxon>Candidatus Collieribacteriota</taxon>
    </lineage>
</organism>
<comment type="caution">
    <text evidence="2">The sequence shown here is derived from an EMBL/GenBank/DDBJ whole genome shotgun (WGS) entry which is preliminary data.</text>
</comment>
<dbReference type="Proteomes" id="UP000033854">
    <property type="component" value="Unassembled WGS sequence"/>
</dbReference>
<protein>
    <submittedName>
        <fullName evidence="2">Uncharacterized protein</fullName>
    </submittedName>
</protein>
<sequence length="199" mass="21838">MKLAAKLTNAYIFSTMIVAMNLGKISPFLLIALGVSLGLFGFFLILANPFGWKLNLPSLIPQTTTTTRTGEKLPQGVVQAPTPYLFLPHGKQTYNIQGGEEKVAKISNVIYDPLDPKKDTVQTITATSVSKEPVSSISLTMFTDNQTKVYPMTFVSGTKLKGVWTTSFTVSDSYEETYKVSFEIISDLGNKATQPMPLR</sequence>
<keyword evidence="1" id="KW-0472">Membrane</keyword>
<accession>A0A0G0Z1G2</accession>
<keyword evidence="1" id="KW-1133">Transmembrane helix</keyword>
<name>A0A0G0Z1G2_9BACT</name>